<reference key="1">
    <citation type="submission" date="2010-11" db="EMBL/GenBank/DDBJ databases">
        <title>The complete sequence of chromosome of Isophaera pallida ATCC 43644.</title>
        <authorList>
            <consortium name="US DOE Joint Genome Institute (JGI-PGF)"/>
            <person name="Lucas S."/>
            <person name="Copeland A."/>
            <person name="Lapidus A."/>
            <person name="Bruce D."/>
            <person name="Goodwin L."/>
            <person name="Pitluck S."/>
            <person name="Kyrpides N."/>
            <person name="Mavromatis K."/>
            <person name="Pagani I."/>
            <person name="Ivanova N."/>
            <person name="Saunders E."/>
            <person name="Brettin T."/>
            <person name="Detter J.C."/>
            <person name="Han C."/>
            <person name="Tapia R."/>
            <person name="Land M."/>
            <person name="Hauser L."/>
            <person name="Markowitz V."/>
            <person name="Cheng J.-F."/>
            <person name="Hugenholtz P."/>
            <person name="Woyke T."/>
            <person name="Wu D."/>
            <person name="Eisen J.A."/>
        </authorList>
    </citation>
    <scope>NUCLEOTIDE SEQUENCE</scope>
    <source>
        <strain>ATCC 43644</strain>
    </source>
</reference>
<dbReference type="KEGG" id="ipa:Isop_1082"/>
<name>E8R4S4_ISOPI</name>
<dbReference type="GO" id="GO:0015159">
    <property type="term" value="F:polysaccharide transmembrane transporter activity"/>
    <property type="evidence" value="ECO:0007669"/>
    <property type="project" value="InterPro"/>
</dbReference>
<reference evidence="3 4" key="2">
    <citation type="journal article" date="2011" name="Stand. Genomic Sci.">
        <title>Complete genome sequence of Isosphaera pallida type strain (IS1B).</title>
        <authorList>
            <consortium name="US DOE Joint Genome Institute (JGI-PGF)"/>
            <person name="Goker M."/>
            <person name="Cleland D."/>
            <person name="Saunders E."/>
            <person name="Lapidus A."/>
            <person name="Nolan M."/>
            <person name="Lucas S."/>
            <person name="Hammon N."/>
            <person name="Deshpande S."/>
            <person name="Cheng J.F."/>
            <person name="Tapia R."/>
            <person name="Han C."/>
            <person name="Goodwin L."/>
            <person name="Pitluck S."/>
            <person name="Liolios K."/>
            <person name="Pagani I."/>
            <person name="Ivanova N."/>
            <person name="Mavromatis K."/>
            <person name="Pati A."/>
            <person name="Chen A."/>
            <person name="Palaniappan K."/>
            <person name="Land M."/>
            <person name="Hauser L."/>
            <person name="Chang Y.J."/>
            <person name="Jeffries C.D."/>
            <person name="Detter J.C."/>
            <person name="Beck B."/>
            <person name="Woyke T."/>
            <person name="Bristow J."/>
            <person name="Eisen J.A."/>
            <person name="Markowitz V."/>
            <person name="Hugenholtz P."/>
            <person name="Kyrpides N.C."/>
            <person name="Klenk H.P."/>
        </authorList>
    </citation>
    <scope>NUCLEOTIDE SEQUENCE [LARGE SCALE GENOMIC DNA]</scope>
    <source>
        <strain evidence="4">ATCC 43644 / DSM 9630 / IS1B</strain>
    </source>
</reference>
<dbReference type="Gene3D" id="3.30.1950.10">
    <property type="entry name" value="wza like domain"/>
    <property type="match status" value="1"/>
</dbReference>
<dbReference type="InterPro" id="IPR003715">
    <property type="entry name" value="Poly_export_N"/>
</dbReference>
<evidence type="ECO:0000256" key="1">
    <source>
        <dbReference type="ARBA" id="ARBA00022729"/>
    </source>
</evidence>
<keyword evidence="4" id="KW-1185">Reference proteome</keyword>
<dbReference type="HOGENOM" id="CLU_1159847_0_0_0"/>
<evidence type="ECO:0000313" key="4">
    <source>
        <dbReference type="Proteomes" id="UP000008631"/>
    </source>
</evidence>
<dbReference type="AlphaFoldDB" id="E8R4S4"/>
<dbReference type="Pfam" id="PF02563">
    <property type="entry name" value="Poly_export"/>
    <property type="match status" value="1"/>
</dbReference>
<dbReference type="Proteomes" id="UP000008631">
    <property type="component" value="Chromosome"/>
</dbReference>
<dbReference type="STRING" id="575540.Isop_1082"/>
<proteinExistence type="predicted"/>
<dbReference type="Gene3D" id="3.10.560.10">
    <property type="entry name" value="Outer membrane lipoprotein wza domain like"/>
    <property type="match status" value="1"/>
</dbReference>
<feature type="domain" description="Polysaccharide export protein N-terminal" evidence="2">
    <location>
        <begin position="50"/>
        <end position="114"/>
    </location>
</feature>
<dbReference type="eggNOG" id="COG1596">
    <property type="taxonomic scope" value="Bacteria"/>
</dbReference>
<keyword evidence="1" id="KW-0732">Signal</keyword>
<gene>
    <name evidence="3" type="ordered locus">Isop_1082</name>
</gene>
<dbReference type="EMBL" id="CP002353">
    <property type="protein sequence ID" value="ADV61670.1"/>
    <property type="molecule type" value="Genomic_DNA"/>
</dbReference>
<organism evidence="3 4">
    <name type="scientific">Isosphaera pallida (strain ATCC 43644 / DSM 9630 / IS1B)</name>
    <dbReference type="NCBI Taxonomy" id="575540"/>
    <lineage>
        <taxon>Bacteria</taxon>
        <taxon>Pseudomonadati</taxon>
        <taxon>Planctomycetota</taxon>
        <taxon>Planctomycetia</taxon>
        <taxon>Isosphaerales</taxon>
        <taxon>Isosphaeraceae</taxon>
        <taxon>Isosphaera</taxon>
    </lineage>
</organism>
<evidence type="ECO:0000259" key="2">
    <source>
        <dbReference type="Pfam" id="PF02563"/>
    </source>
</evidence>
<evidence type="ECO:0000313" key="3">
    <source>
        <dbReference type="EMBL" id="ADV61670.1"/>
    </source>
</evidence>
<dbReference type="PANTHER" id="PTHR33619">
    <property type="entry name" value="POLYSACCHARIDE EXPORT PROTEIN GFCE-RELATED"/>
    <property type="match status" value="1"/>
</dbReference>
<dbReference type="InterPro" id="IPR049712">
    <property type="entry name" value="Poly_export"/>
</dbReference>
<sequence length="239" mass="26233">MLSNPSRMGWNLVVPAMILTLSGCGLFQRQEAHPVGIVDFNQPRELDKTTQPPYVVEPGDQLAISIRPTSIFFTQPTVTVQTDGMIDLEFFGEVMVAGATLQDVEQRLLQQVMEVTRRRNLPSTEPIEVAVRLVSSASKHYYVLGKVRDPGRVPLTTSITVLDAILNAGLLSYSRPEEAYLSRPHLPGMPPLILKIDWEAITKFGDTTTNYQVMPGDRIIVPGGRQPGLLGTLLGIGGN</sequence>
<accession>E8R4S4</accession>
<protein>
    <submittedName>
        <fullName evidence="3">Polysaccharide export protein</fullName>
    </submittedName>
</protein>
<dbReference type="OrthoDB" id="279464at2"/>
<dbReference type="PROSITE" id="PS51257">
    <property type="entry name" value="PROKAR_LIPOPROTEIN"/>
    <property type="match status" value="1"/>
</dbReference>
<dbReference type="PANTHER" id="PTHR33619:SF3">
    <property type="entry name" value="POLYSACCHARIDE EXPORT PROTEIN GFCE-RELATED"/>
    <property type="match status" value="1"/>
</dbReference>
<dbReference type="InParanoid" id="E8R4S4"/>